<keyword evidence="7 12" id="KW-0411">Iron-sulfur</keyword>
<keyword evidence="2 12" id="KW-0004">4Fe-4S</keyword>
<accession>A0A1X7D0K2</accession>
<dbReference type="OrthoDB" id="9763993at2"/>
<feature type="binding site" evidence="12">
    <location>
        <position position="64"/>
    </location>
    <ligand>
        <name>GTP</name>
        <dbReference type="ChEBI" id="CHEBI:37565"/>
    </ligand>
</feature>
<dbReference type="RefSeq" id="WP_085100512.1">
    <property type="nucleotide sequence ID" value="NZ_FWZU01000002.1"/>
</dbReference>
<dbReference type="UniPathway" id="UPA00344"/>
<dbReference type="SMART" id="SM00729">
    <property type="entry name" value="Elp3"/>
    <property type="match status" value="1"/>
</dbReference>
<dbReference type="InterPro" id="IPR006638">
    <property type="entry name" value="Elp3/MiaA/NifB-like_rSAM"/>
</dbReference>
<protein>
    <recommendedName>
        <fullName evidence="1 12">GTP 3',8-cyclase</fullName>
        <ecNumber evidence="1 12">4.1.99.22</ecNumber>
    </recommendedName>
    <alternativeName>
        <fullName evidence="12">Molybdenum cofactor biosynthesis protein A</fullName>
    </alternativeName>
</protein>
<dbReference type="InterPro" id="IPR010505">
    <property type="entry name" value="MoaA_twitch"/>
</dbReference>
<feature type="binding site" evidence="12">
    <location>
        <position position="271"/>
    </location>
    <ligand>
        <name>[4Fe-4S] cluster</name>
        <dbReference type="ChEBI" id="CHEBI:49883"/>
        <label>2</label>
        <note>4Fe-4S-substrate</note>
    </ligand>
</feature>
<dbReference type="PROSITE" id="PS51918">
    <property type="entry name" value="RADICAL_SAM"/>
    <property type="match status" value="1"/>
</dbReference>
<dbReference type="EC" id="4.1.99.22" evidence="1 12"/>
<feature type="binding site" evidence="12">
    <location>
        <position position="26"/>
    </location>
    <ligand>
        <name>[4Fe-4S] cluster</name>
        <dbReference type="ChEBI" id="CHEBI:49883"/>
        <label>1</label>
        <note>4Fe-4S-S-AdoMet</note>
    </ligand>
</feature>
<keyword evidence="4 12" id="KW-0479">Metal-binding</keyword>
<feature type="binding site" evidence="12">
    <location>
        <position position="95"/>
    </location>
    <ligand>
        <name>GTP</name>
        <dbReference type="ChEBI" id="CHEBI:37565"/>
    </ligand>
</feature>
<keyword evidence="5 12" id="KW-0547">Nucleotide-binding</keyword>
<evidence type="ECO:0000256" key="5">
    <source>
        <dbReference type="ARBA" id="ARBA00022741"/>
    </source>
</evidence>
<feature type="binding site" evidence="12">
    <location>
        <position position="68"/>
    </location>
    <ligand>
        <name>S-adenosyl-L-methionine</name>
        <dbReference type="ChEBI" id="CHEBI:59789"/>
    </ligand>
</feature>
<evidence type="ECO:0000259" key="13">
    <source>
        <dbReference type="PROSITE" id="PS51918"/>
    </source>
</evidence>
<dbReference type="GO" id="GO:1904047">
    <property type="term" value="F:S-adenosyl-L-methionine binding"/>
    <property type="evidence" value="ECO:0007669"/>
    <property type="project" value="UniProtKB-UniRule"/>
</dbReference>
<sequence length="331" mass="37340">MTLTDKLGRSVSYLRLSVTDRCNLRCKYCMTKDFTFTPHPNILRYEEMLRLVNLAATLNISKLRLTGGEPFVRRGFMDFVASILQHHADMDLRITTNGTLIEPYVKDLKKIGISRLNISLDTLNSETFEKITGHDYLNAVLNSISACLSAGIRVKINAVAMKGINDHELESFLKFVKENPIDLRFIEFMPMGEDTRWSSEVFWSAEEIIQQASQYAVLNPVKRSAESHGPAKMFSIEGGKGRLGVISPVSSHFCGTCNRLRITSDGHLRTCLFSDKTYKLREILRNPKLTDETVKRVLVAATHDKPLGYNILQTRRENNGVCETQMSSIGG</sequence>
<comment type="pathway">
    <text evidence="12">Cofactor biosynthesis; molybdopterin biosynthesis.</text>
</comment>
<comment type="subunit">
    <text evidence="12">Monomer and homodimer.</text>
</comment>
<dbReference type="Pfam" id="PF06463">
    <property type="entry name" value="Mob_synth_C"/>
    <property type="match status" value="1"/>
</dbReference>
<feature type="binding site" evidence="12">
    <location>
        <position position="15"/>
    </location>
    <ligand>
        <name>GTP</name>
        <dbReference type="ChEBI" id="CHEBI:37565"/>
    </ligand>
</feature>
<keyword evidence="15" id="KW-1185">Reference proteome</keyword>
<dbReference type="SFLD" id="SFLDG01383">
    <property type="entry name" value="cyclic_pyranopterin_phosphate"/>
    <property type="match status" value="1"/>
</dbReference>
<dbReference type="CDD" id="cd01335">
    <property type="entry name" value="Radical_SAM"/>
    <property type="match status" value="1"/>
</dbReference>
<dbReference type="SFLD" id="SFLDG01386">
    <property type="entry name" value="main_SPASM_domain-containing"/>
    <property type="match status" value="1"/>
</dbReference>
<dbReference type="InterPro" id="IPR013785">
    <property type="entry name" value="Aldolase_TIM"/>
</dbReference>
<dbReference type="InterPro" id="IPR050105">
    <property type="entry name" value="MoCo_biosynth_MoaA/MoaC"/>
</dbReference>
<dbReference type="SFLD" id="SFLDG01067">
    <property type="entry name" value="SPASM/twitch_domain_containing"/>
    <property type="match status" value="1"/>
</dbReference>
<evidence type="ECO:0000313" key="14">
    <source>
        <dbReference type="EMBL" id="SMF05996.1"/>
    </source>
</evidence>
<feature type="binding site" evidence="12">
    <location>
        <position position="22"/>
    </location>
    <ligand>
        <name>[4Fe-4S] cluster</name>
        <dbReference type="ChEBI" id="CHEBI:49883"/>
        <label>1</label>
        <note>4Fe-4S-S-AdoMet</note>
    </ligand>
</feature>
<keyword evidence="3 12" id="KW-0949">S-adenosyl-L-methionine</keyword>
<dbReference type="InterPro" id="IPR013483">
    <property type="entry name" value="MoaA"/>
</dbReference>
<dbReference type="NCBIfam" id="TIGR02666">
    <property type="entry name" value="moaA"/>
    <property type="match status" value="1"/>
</dbReference>
<evidence type="ECO:0000256" key="7">
    <source>
        <dbReference type="ARBA" id="ARBA00023014"/>
    </source>
</evidence>
<evidence type="ECO:0000256" key="8">
    <source>
        <dbReference type="ARBA" id="ARBA00023134"/>
    </source>
</evidence>
<feature type="binding site" evidence="12">
    <location>
        <position position="257"/>
    </location>
    <ligand>
        <name>[4Fe-4S] cluster</name>
        <dbReference type="ChEBI" id="CHEBI:49883"/>
        <label>2</label>
        <note>4Fe-4S-substrate</note>
    </ligand>
</feature>
<evidence type="ECO:0000256" key="6">
    <source>
        <dbReference type="ARBA" id="ARBA00023004"/>
    </source>
</evidence>
<evidence type="ECO:0000256" key="4">
    <source>
        <dbReference type="ARBA" id="ARBA00022723"/>
    </source>
</evidence>
<feature type="binding site" evidence="12">
    <location>
        <position position="119"/>
    </location>
    <ligand>
        <name>S-adenosyl-L-methionine</name>
        <dbReference type="ChEBI" id="CHEBI:59789"/>
    </ligand>
</feature>
<evidence type="ECO:0000256" key="1">
    <source>
        <dbReference type="ARBA" id="ARBA00012167"/>
    </source>
</evidence>
<comment type="function">
    <text evidence="12">Catalyzes the cyclization of GTP to (8S)-3',8-cyclo-7,8-dihydroguanosine 5'-triphosphate.</text>
</comment>
<dbReference type="GO" id="GO:0005525">
    <property type="term" value="F:GTP binding"/>
    <property type="evidence" value="ECO:0007669"/>
    <property type="project" value="UniProtKB-UniRule"/>
</dbReference>
<dbReference type="STRING" id="1519643.SAMN06295933_1472"/>
<dbReference type="CDD" id="cd21117">
    <property type="entry name" value="Twitch_MoaA"/>
    <property type="match status" value="1"/>
</dbReference>
<organism evidence="14 15">
    <name type="scientific">Desulfovibrio gilichinskyi</name>
    <dbReference type="NCBI Taxonomy" id="1519643"/>
    <lineage>
        <taxon>Bacteria</taxon>
        <taxon>Pseudomonadati</taxon>
        <taxon>Thermodesulfobacteriota</taxon>
        <taxon>Desulfovibrionia</taxon>
        <taxon>Desulfovibrionales</taxon>
        <taxon>Desulfovibrionaceae</taxon>
        <taxon>Desulfovibrio</taxon>
    </lineage>
</organism>
<dbReference type="PROSITE" id="PS01305">
    <property type="entry name" value="MOAA_NIFB_PQQE"/>
    <property type="match status" value="1"/>
</dbReference>
<dbReference type="EMBL" id="FWZU01000002">
    <property type="protein sequence ID" value="SMF05996.1"/>
    <property type="molecule type" value="Genomic_DNA"/>
</dbReference>
<dbReference type="GO" id="GO:0046872">
    <property type="term" value="F:metal ion binding"/>
    <property type="evidence" value="ECO:0007669"/>
    <property type="project" value="UniProtKB-KW"/>
</dbReference>
<comment type="cofactor">
    <cofactor evidence="12">
        <name>[4Fe-4S] cluster</name>
        <dbReference type="ChEBI" id="CHEBI:49883"/>
    </cofactor>
    <text evidence="12">Binds 2 [4Fe-4S] clusters. Binds 1 [4Fe-4S] cluster coordinated with 3 cysteines and an exchangeable S-adenosyl-L-methionine and 1 [4Fe-4S] cluster coordinated with 3 cysteines and the GTP-derived substrate.</text>
</comment>
<dbReference type="SUPFAM" id="SSF102114">
    <property type="entry name" value="Radical SAM enzymes"/>
    <property type="match status" value="1"/>
</dbReference>
<dbReference type="InterPro" id="IPR007197">
    <property type="entry name" value="rSAM"/>
</dbReference>
<dbReference type="Pfam" id="PF04055">
    <property type="entry name" value="Radical_SAM"/>
    <property type="match status" value="1"/>
</dbReference>
<feature type="binding site" evidence="12">
    <location>
        <begin position="259"/>
        <end position="261"/>
    </location>
    <ligand>
        <name>GTP</name>
        <dbReference type="ChEBI" id="CHEBI:37565"/>
    </ligand>
</feature>
<dbReference type="Gene3D" id="3.20.20.70">
    <property type="entry name" value="Aldolase class I"/>
    <property type="match status" value="1"/>
</dbReference>
<comment type="catalytic activity">
    <reaction evidence="11 12">
        <text>GTP + AH2 + S-adenosyl-L-methionine = (8S)-3',8-cyclo-7,8-dihydroguanosine 5'-triphosphate + 5'-deoxyadenosine + L-methionine + A + H(+)</text>
        <dbReference type="Rhea" id="RHEA:49576"/>
        <dbReference type="ChEBI" id="CHEBI:13193"/>
        <dbReference type="ChEBI" id="CHEBI:15378"/>
        <dbReference type="ChEBI" id="CHEBI:17319"/>
        <dbReference type="ChEBI" id="CHEBI:17499"/>
        <dbReference type="ChEBI" id="CHEBI:37565"/>
        <dbReference type="ChEBI" id="CHEBI:57844"/>
        <dbReference type="ChEBI" id="CHEBI:59789"/>
        <dbReference type="ChEBI" id="CHEBI:131766"/>
        <dbReference type="EC" id="4.1.99.22"/>
    </reaction>
</comment>
<feature type="domain" description="Radical SAM core" evidence="13">
    <location>
        <begin position="6"/>
        <end position="218"/>
    </location>
</feature>
<proteinExistence type="inferred from homology"/>
<dbReference type="GO" id="GO:0061799">
    <property type="term" value="F:cyclic pyranopterin monophosphate synthase activity"/>
    <property type="evidence" value="ECO:0007669"/>
    <property type="project" value="TreeGrafter"/>
</dbReference>
<dbReference type="Proteomes" id="UP000192906">
    <property type="component" value="Unassembled WGS sequence"/>
</dbReference>
<dbReference type="PANTHER" id="PTHR22960:SF0">
    <property type="entry name" value="MOLYBDENUM COFACTOR BIOSYNTHESIS PROTEIN 1"/>
    <property type="match status" value="1"/>
</dbReference>
<feature type="binding site" evidence="12">
    <location>
        <position position="254"/>
    </location>
    <ligand>
        <name>[4Fe-4S] cluster</name>
        <dbReference type="ChEBI" id="CHEBI:49883"/>
        <label>2</label>
        <note>4Fe-4S-substrate</note>
    </ligand>
</feature>
<dbReference type="AlphaFoldDB" id="A0A1X7D0K2"/>
<dbReference type="PANTHER" id="PTHR22960">
    <property type="entry name" value="MOLYBDOPTERIN COFACTOR SYNTHESIS PROTEIN A"/>
    <property type="match status" value="1"/>
</dbReference>
<evidence type="ECO:0000256" key="2">
    <source>
        <dbReference type="ARBA" id="ARBA00022485"/>
    </source>
</evidence>
<evidence type="ECO:0000256" key="9">
    <source>
        <dbReference type="ARBA" id="ARBA00023150"/>
    </source>
</evidence>
<comment type="similarity">
    <text evidence="12">Belongs to the radical SAM superfamily. MoaA family.</text>
</comment>
<gene>
    <name evidence="12" type="primary">moaA</name>
    <name evidence="14" type="ORF">SAMN06295933_1472</name>
</gene>
<dbReference type="InterPro" id="IPR040064">
    <property type="entry name" value="MoaA-like"/>
</dbReference>
<evidence type="ECO:0000313" key="15">
    <source>
        <dbReference type="Proteomes" id="UP000192906"/>
    </source>
</evidence>
<dbReference type="GO" id="GO:0006777">
    <property type="term" value="P:Mo-molybdopterin cofactor biosynthetic process"/>
    <property type="evidence" value="ECO:0007669"/>
    <property type="project" value="UniProtKB-UniRule"/>
</dbReference>
<dbReference type="InterPro" id="IPR000385">
    <property type="entry name" value="MoaA_NifB_PqqE_Fe-S-bd_CS"/>
</dbReference>
<keyword evidence="6 12" id="KW-0408">Iron</keyword>
<dbReference type="InterPro" id="IPR058240">
    <property type="entry name" value="rSAM_sf"/>
</dbReference>
<dbReference type="GO" id="GO:0051539">
    <property type="term" value="F:4 iron, 4 sulfur cluster binding"/>
    <property type="evidence" value="ECO:0007669"/>
    <property type="project" value="UniProtKB-UniRule"/>
</dbReference>
<keyword evidence="9 12" id="KW-0501">Molybdenum cofactor biosynthesis</keyword>
<dbReference type="SFLD" id="SFLDS00029">
    <property type="entry name" value="Radical_SAM"/>
    <property type="match status" value="1"/>
</dbReference>
<name>A0A1X7D0K2_9BACT</name>
<dbReference type="GO" id="GO:0061798">
    <property type="term" value="F:GTP 3',8'-cyclase activity"/>
    <property type="evidence" value="ECO:0007669"/>
    <property type="project" value="UniProtKB-UniRule"/>
</dbReference>
<evidence type="ECO:0000256" key="10">
    <source>
        <dbReference type="ARBA" id="ARBA00023239"/>
    </source>
</evidence>
<reference evidence="15" key="1">
    <citation type="submission" date="2017-04" db="EMBL/GenBank/DDBJ databases">
        <authorList>
            <person name="Varghese N."/>
            <person name="Submissions S."/>
        </authorList>
    </citation>
    <scope>NUCLEOTIDE SEQUENCE [LARGE SCALE GENOMIC DNA]</scope>
    <source>
        <strain evidence="15">K3S</strain>
    </source>
</reference>
<evidence type="ECO:0000256" key="12">
    <source>
        <dbReference type="HAMAP-Rule" id="MF_01225"/>
    </source>
</evidence>
<feature type="binding site" evidence="12">
    <location>
        <position position="28"/>
    </location>
    <ligand>
        <name>S-adenosyl-L-methionine</name>
        <dbReference type="ChEBI" id="CHEBI:59789"/>
    </ligand>
</feature>
<feature type="binding site" evidence="12">
    <location>
        <position position="155"/>
    </location>
    <ligand>
        <name>GTP</name>
        <dbReference type="ChEBI" id="CHEBI:37565"/>
    </ligand>
</feature>
<evidence type="ECO:0000256" key="3">
    <source>
        <dbReference type="ARBA" id="ARBA00022691"/>
    </source>
</evidence>
<evidence type="ECO:0000256" key="11">
    <source>
        <dbReference type="ARBA" id="ARBA00048697"/>
    </source>
</evidence>
<feature type="binding site" evidence="12">
    <location>
        <position position="29"/>
    </location>
    <ligand>
        <name>[4Fe-4S] cluster</name>
        <dbReference type="ChEBI" id="CHEBI:49883"/>
        <label>1</label>
        <note>4Fe-4S-S-AdoMet</note>
    </ligand>
</feature>
<keyword evidence="10 12" id="KW-0456">Lyase</keyword>
<feature type="binding site" evidence="12">
    <location>
        <position position="189"/>
    </location>
    <ligand>
        <name>S-adenosyl-L-methionine</name>
        <dbReference type="ChEBI" id="CHEBI:59789"/>
    </ligand>
</feature>
<keyword evidence="8 12" id="KW-0342">GTP-binding</keyword>
<dbReference type="HAMAP" id="MF_01225_B">
    <property type="entry name" value="MoaA_B"/>
    <property type="match status" value="1"/>
</dbReference>